<dbReference type="GO" id="GO:0042742">
    <property type="term" value="P:defense response to bacterium"/>
    <property type="evidence" value="ECO:0007669"/>
    <property type="project" value="UniProtKB-KW"/>
</dbReference>
<evidence type="ECO:0000256" key="4">
    <source>
        <dbReference type="ARBA" id="ARBA00023048"/>
    </source>
</evidence>
<protein>
    <submittedName>
        <fullName evidence="5">Class II bacteriocin</fullName>
    </submittedName>
</protein>
<dbReference type="EMBL" id="FNJW01000003">
    <property type="protein sequence ID" value="SDQ02595.1"/>
    <property type="molecule type" value="Genomic_DNA"/>
</dbReference>
<name>A0A1H0XID5_9LACT</name>
<keyword evidence="3" id="KW-0044">Antibiotic</keyword>
<keyword evidence="2" id="KW-0929">Antimicrobial</keyword>
<keyword evidence="6" id="KW-1185">Reference proteome</keyword>
<dbReference type="InterPro" id="IPR023384">
    <property type="entry name" value="Bacteriocin_IIa_CS"/>
</dbReference>
<dbReference type="GO" id="GO:0005576">
    <property type="term" value="C:extracellular region"/>
    <property type="evidence" value="ECO:0007669"/>
    <property type="project" value="InterPro"/>
</dbReference>
<reference evidence="6" key="1">
    <citation type="submission" date="2016-10" db="EMBL/GenBank/DDBJ databases">
        <authorList>
            <person name="Varghese N."/>
            <person name="Submissions S."/>
        </authorList>
    </citation>
    <scope>NUCLEOTIDE SEQUENCE [LARGE SCALE GENOMIC DNA]</scope>
    <source>
        <strain evidence="6">MPL-11</strain>
    </source>
</reference>
<evidence type="ECO:0000256" key="2">
    <source>
        <dbReference type="ARBA" id="ARBA00022529"/>
    </source>
</evidence>
<dbReference type="Gene3D" id="1.20.5.130">
    <property type="match status" value="1"/>
</dbReference>
<evidence type="ECO:0000313" key="5">
    <source>
        <dbReference type="EMBL" id="SDQ02595.1"/>
    </source>
</evidence>
<evidence type="ECO:0000256" key="1">
    <source>
        <dbReference type="ARBA" id="ARBA00007999"/>
    </source>
</evidence>
<dbReference type="InterPro" id="IPR002633">
    <property type="entry name" value="Bacteriocin_IIa"/>
</dbReference>
<proteinExistence type="inferred from homology"/>
<dbReference type="RefSeq" id="WP_089974365.1">
    <property type="nucleotide sequence ID" value="NZ_FNJW01000003.1"/>
</dbReference>
<dbReference type="GO" id="GO:0031640">
    <property type="term" value="P:killing of cells of another organism"/>
    <property type="evidence" value="ECO:0007669"/>
    <property type="project" value="UniProtKB-KW"/>
</dbReference>
<dbReference type="InterPro" id="IPR023388">
    <property type="entry name" value="Bacteriocin_IIa_dom_sf"/>
</dbReference>
<dbReference type="Proteomes" id="UP000199481">
    <property type="component" value="Unassembled WGS sequence"/>
</dbReference>
<organism evidence="5 6">
    <name type="scientific">Carnobacterium viridans</name>
    <dbReference type="NCBI Taxonomy" id="174587"/>
    <lineage>
        <taxon>Bacteria</taxon>
        <taxon>Bacillati</taxon>
        <taxon>Bacillota</taxon>
        <taxon>Bacilli</taxon>
        <taxon>Lactobacillales</taxon>
        <taxon>Carnobacteriaceae</taxon>
        <taxon>Carnobacterium</taxon>
    </lineage>
</organism>
<dbReference type="AlphaFoldDB" id="A0A1H0XID5"/>
<gene>
    <name evidence="5" type="ORF">SAMN04487752_0109</name>
</gene>
<dbReference type="OrthoDB" id="2226259at2"/>
<keyword evidence="4" id="KW-0078">Bacteriocin</keyword>
<evidence type="ECO:0000313" key="6">
    <source>
        <dbReference type="Proteomes" id="UP000199481"/>
    </source>
</evidence>
<dbReference type="PROSITE" id="PS60030">
    <property type="entry name" value="BACTERIOCIN_IIA"/>
    <property type="match status" value="1"/>
</dbReference>
<dbReference type="Pfam" id="PF01721">
    <property type="entry name" value="Bacteriocin_II"/>
    <property type="match status" value="1"/>
</dbReference>
<accession>A0A1H0XID5</accession>
<comment type="similarity">
    <text evidence="1">Belongs to the bacteriocin class IIA/YGNGV family.</text>
</comment>
<evidence type="ECO:0000256" key="3">
    <source>
        <dbReference type="ARBA" id="ARBA00023022"/>
    </source>
</evidence>
<sequence length="65" mass="7162">MGKKILKGLIVSIFLLGIVLFIAPQEAEASTYYGNGVSCTKKKCSVNWGQSWTEGVQRWGDHLFG</sequence>